<reference evidence="1" key="2">
    <citation type="journal article" date="2022" name="Hortic Res">
        <title>The genome of Dioscorea zingiberensis sheds light on the biosynthesis, origin and evolution of the medicinally important diosgenin saponins.</title>
        <authorList>
            <person name="Li Y."/>
            <person name="Tan C."/>
            <person name="Li Z."/>
            <person name="Guo J."/>
            <person name="Li S."/>
            <person name="Chen X."/>
            <person name="Wang C."/>
            <person name="Dai X."/>
            <person name="Yang H."/>
            <person name="Song W."/>
            <person name="Hou L."/>
            <person name="Xu J."/>
            <person name="Tong Z."/>
            <person name="Xu A."/>
            <person name="Yuan X."/>
            <person name="Wang W."/>
            <person name="Yang Q."/>
            <person name="Chen L."/>
            <person name="Sun Z."/>
            <person name="Wang K."/>
            <person name="Pan B."/>
            <person name="Chen J."/>
            <person name="Bao Y."/>
            <person name="Liu F."/>
            <person name="Qi X."/>
            <person name="Gang D.R."/>
            <person name="Wen J."/>
            <person name="Li J."/>
        </authorList>
    </citation>
    <scope>NUCLEOTIDE SEQUENCE</scope>
    <source>
        <strain evidence="1">Dzin_1.0</strain>
    </source>
</reference>
<gene>
    <name evidence="1" type="ORF">J5N97_028252</name>
</gene>
<dbReference type="Proteomes" id="UP001085076">
    <property type="component" value="Miscellaneous, Linkage group lg09"/>
</dbReference>
<protein>
    <submittedName>
        <fullName evidence="1">Uncharacterized protein</fullName>
    </submittedName>
</protein>
<dbReference type="InterPro" id="IPR052867">
    <property type="entry name" value="ATP_Synthase_Subunit_6"/>
</dbReference>
<organism evidence="1 2">
    <name type="scientific">Dioscorea zingiberensis</name>
    <dbReference type="NCBI Taxonomy" id="325984"/>
    <lineage>
        <taxon>Eukaryota</taxon>
        <taxon>Viridiplantae</taxon>
        <taxon>Streptophyta</taxon>
        <taxon>Embryophyta</taxon>
        <taxon>Tracheophyta</taxon>
        <taxon>Spermatophyta</taxon>
        <taxon>Magnoliopsida</taxon>
        <taxon>Liliopsida</taxon>
        <taxon>Dioscoreales</taxon>
        <taxon>Dioscoreaceae</taxon>
        <taxon>Dioscorea</taxon>
    </lineage>
</organism>
<name>A0A9D5BYT6_9LILI</name>
<sequence length="48" mass="5657">MVFFNKEWSHAWPFLTGFVITCVLVMKPTAELIEEDAKNPKFVQENNR</sequence>
<keyword evidence="2" id="KW-1185">Reference proteome</keyword>
<evidence type="ECO:0000313" key="2">
    <source>
        <dbReference type="Proteomes" id="UP001085076"/>
    </source>
</evidence>
<evidence type="ECO:0000313" key="1">
    <source>
        <dbReference type="EMBL" id="KAJ0963130.1"/>
    </source>
</evidence>
<dbReference type="AlphaFoldDB" id="A0A9D5BYT6"/>
<comment type="caution">
    <text evidence="1">The sequence shown here is derived from an EMBL/GenBank/DDBJ whole genome shotgun (WGS) entry which is preliminary data.</text>
</comment>
<dbReference type="EMBL" id="JAGGNH010000009">
    <property type="protein sequence ID" value="KAJ0963130.1"/>
    <property type="molecule type" value="Genomic_DNA"/>
</dbReference>
<dbReference type="PANTHER" id="PTHR34565:SF1">
    <property type="entry name" value="TRANSMEMBRANE PROTEIN"/>
    <property type="match status" value="1"/>
</dbReference>
<reference evidence="1" key="1">
    <citation type="submission" date="2021-03" db="EMBL/GenBank/DDBJ databases">
        <authorList>
            <person name="Li Z."/>
            <person name="Yang C."/>
        </authorList>
    </citation>
    <scope>NUCLEOTIDE SEQUENCE</scope>
    <source>
        <strain evidence="1">Dzin_1.0</strain>
        <tissue evidence="1">Leaf</tissue>
    </source>
</reference>
<proteinExistence type="predicted"/>
<accession>A0A9D5BYT6</accession>
<dbReference type="PANTHER" id="PTHR34565">
    <property type="entry name" value="TRANSMEMBRANE PROTEIN"/>
    <property type="match status" value="1"/>
</dbReference>